<feature type="transmembrane region" description="Helical" evidence="1">
    <location>
        <begin position="15"/>
        <end position="32"/>
    </location>
</feature>
<dbReference type="Proteomes" id="UP000215902">
    <property type="component" value="Unassembled WGS sequence"/>
</dbReference>
<organism evidence="2 3">
    <name type="scientific">Macrostomum lignano</name>
    <dbReference type="NCBI Taxonomy" id="282301"/>
    <lineage>
        <taxon>Eukaryota</taxon>
        <taxon>Metazoa</taxon>
        <taxon>Spiralia</taxon>
        <taxon>Lophotrochozoa</taxon>
        <taxon>Platyhelminthes</taxon>
        <taxon>Rhabditophora</taxon>
        <taxon>Macrostomorpha</taxon>
        <taxon>Macrostomida</taxon>
        <taxon>Macrostomidae</taxon>
        <taxon>Macrostomum</taxon>
    </lineage>
</organism>
<keyword evidence="1" id="KW-0472">Membrane</keyword>
<protein>
    <recommendedName>
        <fullName evidence="4">Guided entry of tail-anchored proteins factor 1</fullName>
    </recommendedName>
</protein>
<name>A0A267ERX7_9PLAT</name>
<reference evidence="2 3" key="1">
    <citation type="submission" date="2017-06" db="EMBL/GenBank/DDBJ databases">
        <title>A platform for efficient transgenesis in Macrostomum lignano, a flatworm model organism for stem cell research.</title>
        <authorList>
            <person name="Berezikov E."/>
        </authorList>
    </citation>
    <scope>NUCLEOTIDE SEQUENCE [LARGE SCALE GENOMIC DNA]</scope>
    <source>
        <strain evidence="2">DV1</strain>
        <tissue evidence="2">Whole organism</tissue>
    </source>
</reference>
<sequence length="240" mass="25378">VSMATDTDSISNPSAAAPVLLLIAFASLWWLLPRLLSLACWRLASALSGAGSPQPVEANLLTELRSNRQERRFLSNTESNFVAISRLDRRANRLRGELAPLREARVSSAALVKAGANLVARAVSNAAAVSFLYRCRDVAVMKLPLLVEWFAPFHWLLTIGSDDGQSADCLTSSSLILLCLGSVSLASGLTKVQAAAYEGLAGAGAGKGAADVGFEGFMAEAKAAVAAEEDQTLMMDDHED</sequence>
<dbReference type="EMBL" id="NIVC01001817">
    <property type="protein sequence ID" value="PAA63724.1"/>
    <property type="molecule type" value="Genomic_DNA"/>
</dbReference>
<proteinExistence type="predicted"/>
<evidence type="ECO:0000313" key="3">
    <source>
        <dbReference type="Proteomes" id="UP000215902"/>
    </source>
</evidence>
<gene>
    <name evidence="2" type="ORF">BOX15_Mlig001569g2</name>
</gene>
<evidence type="ECO:0008006" key="4">
    <source>
        <dbReference type="Google" id="ProtNLM"/>
    </source>
</evidence>
<keyword evidence="1" id="KW-0812">Transmembrane</keyword>
<keyword evidence="1" id="KW-1133">Transmembrane helix</keyword>
<dbReference type="AlphaFoldDB" id="A0A267ERX7"/>
<feature type="non-terminal residue" evidence="2">
    <location>
        <position position="1"/>
    </location>
</feature>
<evidence type="ECO:0000313" key="2">
    <source>
        <dbReference type="EMBL" id="PAA63724.1"/>
    </source>
</evidence>
<keyword evidence="3" id="KW-1185">Reference proteome</keyword>
<accession>A0A267ERX7</accession>
<comment type="caution">
    <text evidence="2">The sequence shown here is derived from an EMBL/GenBank/DDBJ whole genome shotgun (WGS) entry which is preliminary data.</text>
</comment>
<evidence type="ECO:0000256" key="1">
    <source>
        <dbReference type="SAM" id="Phobius"/>
    </source>
</evidence>